<dbReference type="InterPro" id="IPR011989">
    <property type="entry name" value="ARM-like"/>
</dbReference>
<dbReference type="Gene3D" id="3.30.70.330">
    <property type="match status" value="2"/>
</dbReference>
<feature type="compositionally biased region" description="Polar residues" evidence="4">
    <location>
        <begin position="1207"/>
        <end position="1218"/>
    </location>
</feature>
<feature type="region of interest" description="Disordered" evidence="4">
    <location>
        <begin position="274"/>
        <end position="314"/>
    </location>
</feature>
<feature type="region of interest" description="Disordered" evidence="4">
    <location>
        <begin position="1"/>
        <end position="79"/>
    </location>
</feature>
<feature type="repeat" description="Pumilio" evidence="3">
    <location>
        <begin position="806"/>
        <end position="842"/>
    </location>
</feature>
<feature type="compositionally biased region" description="Low complexity" evidence="4">
    <location>
        <begin position="515"/>
        <end position="525"/>
    </location>
</feature>
<feature type="compositionally biased region" description="Polar residues" evidence="4">
    <location>
        <begin position="275"/>
        <end position="284"/>
    </location>
</feature>
<dbReference type="Proteomes" id="UP000759537">
    <property type="component" value="Unassembled WGS sequence"/>
</dbReference>
<dbReference type="InterPro" id="IPR033133">
    <property type="entry name" value="PUM-HD"/>
</dbReference>
<keyword evidence="2" id="KW-0694">RNA-binding</keyword>
<feature type="domain" description="RRM" evidence="5">
    <location>
        <begin position="439"/>
        <end position="517"/>
    </location>
</feature>
<evidence type="ECO:0000256" key="4">
    <source>
        <dbReference type="SAM" id="MobiDB-lite"/>
    </source>
</evidence>
<evidence type="ECO:0000313" key="7">
    <source>
        <dbReference type="EMBL" id="KAF8478919.1"/>
    </source>
</evidence>
<feature type="region of interest" description="Disordered" evidence="4">
    <location>
        <begin position="1153"/>
        <end position="1234"/>
    </location>
</feature>
<dbReference type="SMART" id="SM00360">
    <property type="entry name" value="RRM"/>
    <property type="match status" value="2"/>
</dbReference>
<feature type="compositionally biased region" description="Polar residues" evidence="4">
    <location>
        <begin position="114"/>
        <end position="134"/>
    </location>
</feature>
<feature type="domain" description="PUM-HD" evidence="6">
    <location>
        <begin position="745"/>
        <end position="1098"/>
    </location>
</feature>
<evidence type="ECO:0000313" key="8">
    <source>
        <dbReference type="Proteomes" id="UP000759537"/>
    </source>
</evidence>
<feature type="compositionally biased region" description="Low complexity" evidence="4">
    <location>
        <begin position="533"/>
        <end position="549"/>
    </location>
</feature>
<feature type="region of interest" description="Disordered" evidence="4">
    <location>
        <begin position="409"/>
        <end position="435"/>
    </location>
</feature>
<dbReference type="InterPro" id="IPR001313">
    <property type="entry name" value="Pumilio_RNA-bd_rpt"/>
</dbReference>
<feature type="region of interest" description="Disordered" evidence="4">
    <location>
        <begin position="509"/>
        <end position="558"/>
    </location>
</feature>
<dbReference type="OrthoDB" id="2017782at2759"/>
<dbReference type="PROSITE" id="PS50102">
    <property type="entry name" value="RRM"/>
    <property type="match status" value="2"/>
</dbReference>
<accession>A0A9P5MUC6</accession>
<dbReference type="InterPro" id="IPR035979">
    <property type="entry name" value="RBD_domain_sf"/>
</dbReference>
<dbReference type="PANTHER" id="PTHR47093:SF1">
    <property type="entry name" value="PROTEIN JSN1-RELATED"/>
    <property type="match status" value="1"/>
</dbReference>
<gene>
    <name evidence="7" type="ORF">DFH94DRAFT_845344</name>
</gene>
<reference evidence="7" key="1">
    <citation type="submission" date="2019-10" db="EMBL/GenBank/DDBJ databases">
        <authorList>
            <consortium name="DOE Joint Genome Institute"/>
            <person name="Kuo A."/>
            <person name="Miyauchi S."/>
            <person name="Kiss E."/>
            <person name="Drula E."/>
            <person name="Kohler A."/>
            <person name="Sanchez-Garcia M."/>
            <person name="Andreopoulos B."/>
            <person name="Barry K.W."/>
            <person name="Bonito G."/>
            <person name="Buee M."/>
            <person name="Carver A."/>
            <person name="Chen C."/>
            <person name="Cichocki N."/>
            <person name="Clum A."/>
            <person name="Culley D."/>
            <person name="Crous P.W."/>
            <person name="Fauchery L."/>
            <person name="Girlanda M."/>
            <person name="Hayes R."/>
            <person name="Keri Z."/>
            <person name="LaButti K."/>
            <person name="Lipzen A."/>
            <person name="Lombard V."/>
            <person name="Magnuson J."/>
            <person name="Maillard F."/>
            <person name="Morin E."/>
            <person name="Murat C."/>
            <person name="Nolan M."/>
            <person name="Ohm R."/>
            <person name="Pangilinan J."/>
            <person name="Pereira M."/>
            <person name="Perotto S."/>
            <person name="Peter M."/>
            <person name="Riley R."/>
            <person name="Sitrit Y."/>
            <person name="Stielow B."/>
            <person name="Szollosi G."/>
            <person name="Zifcakova L."/>
            <person name="Stursova M."/>
            <person name="Spatafora J.W."/>
            <person name="Tedersoo L."/>
            <person name="Vaario L.-M."/>
            <person name="Yamada A."/>
            <person name="Yan M."/>
            <person name="Wang P."/>
            <person name="Xu J."/>
            <person name="Bruns T."/>
            <person name="Baldrian P."/>
            <person name="Vilgalys R."/>
            <person name="Henrissat B."/>
            <person name="Grigoriev I.V."/>
            <person name="Hibbett D."/>
            <person name="Nagy L.G."/>
            <person name="Martin F.M."/>
        </authorList>
    </citation>
    <scope>NUCLEOTIDE SEQUENCE</scope>
    <source>
        <strain evidence="7">Prilba</strain>
    </source>
</reference>
<evidence type="ECO:0000256" key="3">
    <source>
        <dbReference type="PROSITE-ProRule" id="PRU00317"/>
    </source>
</evidence>
<feature type="compositionally biased region" description="Low complexity" evidence="4">
    <location>
        <begin position="145"/>
        <end position="173"/>
    </location>
</feature>
<dbReference type="InterPro" id="IPR052645">
    <property type="entry name" value="Pumilio_domain_protein"/>
</dbReference>
<dbReference type="FunFam" id="3.30.70.330:FF:000486">
    <property type="entry name" value="Pumilio domain-containing protein c"/>
    <property type="match status" value="1"/>
</dbReference>
<dbReference type="SMART" id="SM00025">
    <property type="entry name" value="Pumilio"/>
    <property type="match status" value="6"/>
</dbReference>
<evidence type="ECO:0000256" key="2">
    <source>
        <dbReference type="PROSITE-ProRule" id="PRU00176"/>
    </source>
</evidence>
<dbReference type="Pfam" id="PF00806">
    <property type="entry name" value="PUF"/>
    <property type="match status" value="3"/>
</dbReference>
<feature type="domain" description="RRM" evidence="5">
    <location>
        <begin position="563"/>
        <end position="638"/>
    </location>
</feature>
<evidence type="ECO:0000259" key="6">
    <source>
        <dbReference type="PROSITE" id="PS50303"/>
    </source>
</evidence>
<feature type="compositionally biased region" description="Low complexity" evidence="4">
    <location>
        <begin position="62"/>
        <end position="76"/>
    </location>
</feature>
<proteinExistence type="predicted"/>
<feature type="compositionally biased region" description="Polar residues" evidence="4">
    <location>
        <begin position="409"/>
        <end position="419"/>
    </location>
</feature>
<dbReference type="FunFam" id="3.30.70.330:FF:000842">
    <property type="entry name" value="Pumilio domain-containing protein c"/>
    <property type="match status" value="1"/>
</dbReference>
<reference evidence="7" key="2">
    <citation type="journal article" date="2020" name="Nat. Commun.">
        <title>Large-scale genome sequencing of mycorrhizal fungi provides insights into the early evolution of symbiotic traits.</title>
        <authorList>
            <person name="Miyauchi S."/>
            <person name="Kiss E."/>
            <person name="Kuo A."/>
            <person name="Drula E."/>
            <person name="Kohler A."/>
            <person name="Sanchez-Garcia M."/>
            <person name="Morin E."/>
            <person name="Andreopoulos B."/>
            <person name="Barry K.W."/>
            <person name="Bonito G."/>
            <person name="Buee M."/>
            <person name="Carver A."/>
            <person name="Chen C."/>
            <person name="Cichocki N."/>
            <person name="Clum A."/>
            <person name="Culley D."/>
            <person name="Crous P.W."/>
            <person name="Fauchery L."/>
            <person name="Girlanda M."/>
            <person name="Hayes R.D."/>
            <person name="Keri Z."/>
            <person name="LaButti K."/>
            <person name="Lipzen A."/>
            <person name="Lombard V."/>
            <person name="Magnuson J."/>
            <person name="Maillard F."/>
            <person name="Murat C."/>
            <person name="Nolan M."/>
            <person name="Ohm R.A."/>
            <person name="Pangilinan J."/>
            <person name="Pereira M.F."/>
            <person name="Perotto S."/>
            <person name="Peter M."/>
            <person name="Pfister S."/>
            <person name="Riley R."/>
            <person name="Sitrit Y."/>
            <person name="Stielow J.B."/>
            <person name="Szollosi G."/>
            <person name="Zifcakova L."/>
            <person name="Stursova M."/>
            <person name="Spatafora J.W."/>
            <person name="Tedersoo L."/>
            <person name="Vaario L.M."/>
            <person name="Yamada A."/>
            <person name="Yan M."/>
            <person name="Wang P."/>
            <person name="Xu J."/>
            <person name="Bruns T."/>
            <person name="Baldrian P."/>
            <person name="Vilgalys R."/>
            <person name="Dunand C."/>
            <person name="Henrissat B."/>
            <person name="Grigoriev I.V."/>
            <person name="Hibbett D."/>
            <person name="Nagy L.G."/>
            <person name="Martin F.M."/>
        </authorList>
    </citation>
    <scope>NUCLEOTIDE SEQUENCE</scope>
    <source>
        <strain evidence="7">Prilba</strain>
    </source>
</reference>
<dbReference type="PANTHER" id="PTHR47093">
    <property type="entry name" value="PROTEIN JSN1-RELATED"/>
    <property type="match status" value="1"/>
</dbReference>
<dbReference type="CDD" id="cd00590">
    <property type="entry name" value="RRM_SF"/>
    <property type="match status" value="1"/>
</dbReference>
<comment type="caution">
    <text evidence="7">The sequence shown here is derived from an EMBL/GenBank/DDBJ whole genome shotgun (WGS) entry which is preliminary data.</text>
</comment>
<keyword evidence="8" id="KW-1185">Reference proteome</keyword>
<feature type="repeat" description="Pumilio" evidence="3">
    <location>
        <begin position="880"/>
        <end position="918"/>
    </location>
</feature>
<feature type="region of interest" description="Disordered" evidence="4">
    <location>
        <begin position="1107"/>
        <end position="1127"/>
    </location>
</feature>
<dbReference type="GO" id="GO:0003723">
    <property type="term" value="F:RNA binding"/>
    <property type="evidence" value="ECO:0007669"/>
    <property type="project" value="UniProtKB-UniRule"/>
</dbReference>
<organism evidence="7 8">
    <name type="scientific">Russula ochroleuca</name>
    <dbReference type="NCBI Taxonomy" id="152965"/>
    <lineage>
        <taxon>Eukaryota</taxon>
        <taxon>Fungi</taxon>
        <taxon>Dikarya</taxon>
        <taxon>Basidiomycota</taxon>
        <taxon>Agaricomycotina</taxon>
        <taxon>Agaricomycetes</taxon>
        <taxon>Russulales</taxon>
        <taxon>Russulaceae</taxon>
        <taxon>Russula</taxon>
    </lineage>
</organism>
<name>A0A9P5MUC6_9AGAM</name>
<protein>
    <submittedName>
        <fullName evidence="7">Uncharacterized protein</fullName>
    </submittedName>
</protein>
<feature type="region of interest" description="Disordered" evidence="4">
    <location>
        <begin position="114"/>
        <end position="173"/>
    </location>
</feature>
<feature type="compositionally biased region" description="Polar residues" evidence="4">
    <location>
        <begin position="1"/>
        <end position="16"/>
    </location>
</feature>
<evidence type="ECO:0000256" key="1">
    <source>
        <dbReference type="ARBA" id="ARBA00022737"/>
    </source>
</evidence>
<evidence type="ECO:0000259" key="5">
    <source>
        <dbReference type="PROSITE" id="PS50102"/>
    </source>
</evidence>
<dbReference type="SUPFAM" id="SSF54928">
    <property type="entry name" value="RNA-binding domain, RBD"/>
    <property type="match status" value="2"/>
</dbReference>
<dbReference type="EMBL" id="WHVB01000010">
    <property type="protein sequence ID" value="KAF8478919.1"/>
    <property type="molecule type" value="Genomic_DNA"/>
</dbReference>
<dbReference type="Gene3D" id="1.25.10.10">
    <property type="entry name" value="Leucine-rich Repeat Variant"/>
    <property type="match status" value="1"/>
</dbReference>
<feature type="compositionally biased region" description="Polar residues" evidence="4">
    <location>
        <begin position="1178"/>
        <end position="1194"/>
    </location>
</feature>
<dbReference type="PROSITE" id="PS50303">
    <property type="entry name" value="PUM_HD"/>
    <property type="match status" value="1"/>
</dbReference>
<dbReference type="SUPFAM" id="SSF48371">
    <property type="entry name" value="ARM repeat"/>
    <property type="match status" value="1"/>
</dbReference>
<keyword evidence="1" id="KW-0677">Repeat</keyword>
<dbReference type="Pfam" id="PF00076">
    <property type="entry name" value="RRM_1"/>
    <property type="match status" value="2"/>
</dbReference>
<feature type="compositionally biased region" description="Low complexity" evidence="4">
    <location>
        <begin position="1108"/>
        <end position="1127"/>
    </location>
</feature>
<dbReference type="InterPro" id="IPR016024">
    <property type="entry name" value="ARM-type_fold"/>
</dbReference>
<dbReference type="PROSITE" id="PS50302">
    <property type="entry name" value="PUM"/>
    <property type="match status" value="2"/>
</dbReference>
<sequence length="1281" mass="137634">MSLSAEQAGFSRNPSGKTPPPAPSAAYAKRARELQGDGMIGRYRPPALRALASGGSPPNEVSPSTTITPTDSSSLPINTYSSGYRRARAGTLPSNVSLAAQQYAAYNTPSPSILTSTESFSEQLQLPPQSSATPPASMRPTLRHSASIASPVASSVLSERGSRLRSGSLTTLPSTGLSNPFGSSIFSSSWLASSGSNTAFPVLEEMRSVSSMDPGADDFDVHTLDYLGLDETHHRPPPAATISELRNQAQAVIAGNLSNPPRLRATTVSHPYRRLSSTGNSLLATPNAEDEEEYEQSYSRPELETYNDSLTPDDYFPRATKGLKQTEYFANLARPRAISVGTLDDPARITRRATVSVEQPVYELSSSFNGTNSAQLSQTGILKTDKSTTLRAGAMPSVRFPVTEVSGSRTPSYLLTPNQPGRAVSPKSENPTQIQTPTRSLWIGNLDSSVTSEQLIHVFAPYGAIESLRLLPEKECGFVNFVDQADAVRAKEDVLNRLGGNIGMPNGQTVRIGFGKADSAPAAPGKGPGGTSSNGSSSSIAGKNSGSPSMNGMEAQLQSTPTRALWIGSIPSTTTPATILSVFSPYGPIESARVLTHKNCGFINFERLDDAVRARKALNGRDVLGSDVGAIRIGFAKVPVKNGQDGVPGQEEAPSLNVQGVGDLSVGATIHALRSVKGASTIPVDQQVLGGTVENYRSNLLLSMIGTGTHNTAFVNDGTPKPAGWCPTVTEQQMIMKELSGGAPDADADVLALADFRPPTMYYTTIPLVSERPHNRRWDASKLRELRKRMDSNTISDEEIEQVAADFLDGEIVDLASDWLGNTVVQKLFEKCAFPARMAMLDRISPHLAMIGIHKNGTWAAQKIIECVQTPEEINLIAQHLRPYSPPLLLDQFGNYVIQCCLRFGQPANDFIFDAMVDRLWEIAQGRFGARSMRACLESPNITISQQRRIATAIILNSIPLATNPNGALLLTWLLDTSGFTSRYRLLAPRFTPHLSHLCTHKLASLTVLRIVNQKVEPEASSQVVEALFSSLNDHVLTDVLGDQVNGVNVVHKVLTSPFVDPAKRPAYIEATKRVLIELKVIATQAYRRLIEEVGLPIPNFQPNYPNGATAPGAPGTKGKFSGSSSSYGVPGLSSGYSAHDQNLASMMAALQMGGQNPQSGPPQPPQLSIDPGYGGQSAPQRSRSSNAVSTFSPATEHFNPFAARSPENSSPRINQRRNGGPTPTPATSSTIPMPTIPYGAQSLFLAREPFLAWDSPRIVYQQYMYQMYQQNTPNMGTFHA</sequence>
<dbReference type="InterPro" id="IPR012677">
    <property type="entry name" value="Nucleotide-bd_a/b_plait_sf"/>
</dbReference>
<dbReference type="InterPro" id="IPR000504">
    <property type="entry name" value="RRM_dom"/>
</dbReference>
<dbReference type="GO" id="GO:0000288">
    <property type="term" value="P:nuclear-transcribed mRNA catabolic process, deadenylation-dependent decay"/>
    <property type="evidence" value="ECO:0007669"/>
    <property type="project" value="TreeGrafter"/>
</dbReference>